<evidence type="ECO:0000256" key="1">
    <source>
        <dbReference type="SAM" id="Coils"/>
    </source>
</evidence>
<dbReference type="WBParaSite" id="ALUE_0002172201-mRNA-1">
    <property type="protein sequence ID" value="ALUE_0002172201-mRNA-1"/>
    <property type="gene ID" value="ALUE_0002172201"/>
</dbReference>
<protein>
    <submittedName>
        <fullName evidence="3">Uncharacterized protein</fullName>
    </submittedName>
</protein>
<evidence type="ECO:0000313" key="2">
    <source>
        <dbReference type="Proteomes" id="UP000036681"/>
    </source>
</evidence>
<organism evidence="2 3">
    <name type="scientific">Ascaris lumbricoides</name>
    <name type="common">Giant roundworm</name>
    <dbReference type="NCBI Taxonomy" id="6252"/>
    <lineage>
        <taxon>Eukaryota</taxon>
        <taxon>Metazoa</taxon>
        <taxon>Ecdysozoa</taxon>
        <taxon>Nematoda</taxon>
        <taxon>Chromadorea</taxon>
        <taxon>Rhabditida</taxon>
        <taxon>Spirurina</taxon>
        <taxon>Ascaridomorpha</taxon>
        <taxon>Ascaridoidea</taxon>
        <taxon>Ascarididae</taxon>
        <taxon>Ascaris</taxon>
    </lineage>
</organism>
<feature type="coiled-coil region" evidence="1">
    <location>
        <begin position="150"/>
        <end position="177"/>
    </location>
</feature>
<dbReference type="AlphaFoldDB" id="A0A0M3ISJ4"/>
<reference evidence="3" key="1">
    <citation type="submission" date="2017-02" db="UniProtKB">
        <authorList>
            <consortium name="WormBaseParasite"/>
        </authorList>
    </citation>
    <scope>IDENTIFICATION</scope>
</reference>
<keyword evidence="1" id="KW-0175">Coiled coil</keyword>
<name>A0A0M3ISJ4_ASCLU</name>
<proteinExistence type="predicted"/>
<dbReference type="Proteomes" id="UP000036681">
    <property type="component" value="Unplaced"/>
</dbReference>
<keyword evidence="2" id="KW-1185">Reference proteome</keyword>
<sequence>MQSTPTKCVAEFPRMDGFAPVMSSSRFHRILRRSELRRSQFKKPIRNIWERMRQSFPNMDLRQKESEECTIADLRRVFCFVAEEPDNWEVLHNSNVMTKNDDALLLIDIRDSKGAGYSMVSEKRYPLVENFNERAIPRQEPERRNLCNTEDDRETEIASLTAENKNLNSELTKLDEMCSEIRMFLSLF</sequence>
<accession>A0A0M3ISJ4</accession>
<evidence type="ECO:0000313" key="3">
    <source>
        <dbReference type="WBParaSite" id="ALUE_0002172201-mRNA-1"/>
    </source>
</evidence>